<accession>A0A7J5JJU3</accession>
<sequence length="446" mass="50318">MHTGAEIDLKLKKTMKLKTIKEMTAVVAFCTACLKLIREGIKFFNTIKTRFPKKEKEVQPSQQSSRNVKSITLNDIFRWNKGQSAASHQRGLFALGELHVICAQTGMGKSIFAVEMGLAMAGGKESEPYAIVKSILGDKWDATKQRVEYLDGENGEDELYERYGRGDVNYPDTFTVVPSGEISSIDDLEKYIRQRAEESKYREDRTIIIDHPGCYDGSDNPHRMQKFYKSLKSIIVNYRQGGHCLTVFVLSFVNTDKPWKPVYSEDIIGTKELKNIAHTIVALCPCRKGGEYRFLKVVKSRSGEKNEEVPVLKISKEGGLFLHFVGRMNEKDALPLPVKSRKTPVTSPDLEQDIFEVTGTSVASSESVLQDEKPETVEEVTGFAVEPDKRKKVTPGKLQRMKQMYKEGLKQGEIAKALGLCRKTVNKYLQCINREEPQCNLLPLSC</sequence>
<proteinExistence type="predicted"/>
<reference evidence="1 2" key="1">
    <citation type="journal article" date="2019" name="Nat. Med.">
        <title>A library of human gut bacterial isolates paired with longitudinal multiomics data enables mechanistic microbiome research.</title>
        <authorList>
            <person name="Poyet M."/>
            <person name="Groussin M."/>
            <person name="Gibbons S.M."/>
            <person name="Avila-Pacheco J."/>
            <person name="Jiang X."/>
            <person name="Kearney S.M."/>
            <person name="Perrotta A.R."/>
            <person name="Berdy B."/>
            <person name="Zhao S."/>
            <person name="Lieberman T.D."/>
            <person name="Swanson P.K."/>
            <person name="Smith M."/>
            <person name="Roesemann S."/>
            <person name="Alexander J.E."/>
            <person name="Rich S.A."/>
            <person name="Livny J."/>
            <person name="Vlamakis H."/>
            <person name="Clish C."/>
            <person name="Bullock K."/>
            <person name="Deik A."/>
            <person name="Scott J."/>
            <person name="Pierce K.A."/>
            <person name="Xavier R.J."/>
            <person name="Alm E.J."/>
        </authorList>
    </citation>
    <scope>NUCLEOTIDE SEQUENCE [LARGE SCALE GENOMIC DNA]</scope>
    <source>
        <strain evidence="1 2">BIOML-A160</strain>
    </source>
</reference>
<dbReference type="Proteomes" id="UP000436825">
    <property type="component" value="Unassembled WGS sequence"/>
</dbReference>
<name>A0A7J5JJU3_BACT4</name>
<dbReference type="Gene3D" id="1.10.10.60">
    <property type="entry name" value="Homeodomain-like"/>
    <property type="match status" value="1"/>
</dbReference>
<dbReference type="SUPFAM" id="SSF52540">
    <property type="entry name" value="P-loop containing nucleoside triphosphate hydrolases"/>
    <property type="match status" value="1"/>
</dbReference>
<evidence type="ECO:0000313" key="2">
    <source>
        <dbReference type="Proteomes" id="UP000436825"/>
    </source>
</evidence>
<protein>
    <submittedName>
        <fullName evidence="1">AAA family ATPase</fullName>
    </submittedName>
</protein>
<dbReference type="Gene3D" id="3.40.50.300">
    <property type="entry name" value="P-loop containing nucleotide triphosphate hydrolases"/>
    <property type="match status" value="1"/>
</dbReference>
<dbReference type="AlphaFoldDB" id="A0A7J5JJU3"/>
<organism evidence="1 2">
    <name type="scientific">Bacteroides thetaiotaomicron</name>
    <dbReference type="NCBI Taxonomy" id="818"/>
    <lineage>
        <taxon>Bacteria</taxon>
        <taxon>Pseudomonadati</taxon>
        <taxon>Bacteroidota</taxon>
        <taxon>Bacteroidia</taxon>
        <taxon>Bacteroidales</taxon>
        <taxon>Bacteroidaceae</taxon>
        <taxon>Bacteroides</taxon>
    </lineage>
</organism>
<dbReference type="EMBL" id="WCRW01000020">
    <property type="protein sequence ID" value="KAB4451669.1"/>
    <property type="molecule type" value="Genomic_DNA"/>
</dbReference>
<gene>
    <name evidence="1" type="ORF">GAN75_22245</name>
</gene>
<comment type="caution">
    <text evidence="1">The sequence shown here is derived from an EMBL/GenBank/DDBJ whole genome shotgun (WGS) entry which is preliminary data.</text>
</comment>
<evidence type="ECO:0000313" key="1">
    <source>
        <dbReference type="EMBL" id="KAB4451669.1"/>
    </source>
</evidence>
<dbReference type="InterPro" id="IPR027417">
    <property type="entry name" value="P-loop_NTPase"/>
</dbReference>
<dbReference type="Pfam" id="PF13481">
    <property type="entry name" value="AAA_25"/>
    <property type="match status" value="1"/>
</dbReference>